<dbReference type="AlphaFoldDB" id="A0A839QY22"/>
<organism evidence="2 3">
    <name type="scientific">Helcobacillus massiliensis</name>
    <dbReference type="NCBI Taxonomy" id="521392"/>
    <lineage>
        <taxon>Bacteria</taxon>
        <taxon>Bacillati</taxon>
        <taxon>Actinomycetota</taxon>
        <taxon>Actinomycetes</taxon>
        <taxon>Micrococcales</taxon>
        <taxon>Dermabacteraceae</taxon>
        <taxon>Helcobacillus</taxon>
    </lineage>
</organism>
<gene>
    <name evidence="2" type="ORF">FHX50_002010</name>
</gene>
<accession>A0A839QY22</accession>
<dbReference type="EMBL" id="JACHWP010000010">
    <property type="protein sequence ID" value="MBB3023709.1"/>
    <property type="molecule type" value="Genomic_DNA"/>
</dbReference>
<name>A0A839QY22_9MICO</name>
<evidence type="ECO:0000256" key="1">
    <source>
        <dbReference type="SAM" id="MobiDB-lite"/>
    </source>
</evidence>
<evidence type="ECO:0000313" key="3">
    <source>
        <dbReference type="Proteomes" id="UP000568050"/>
    </source>
</evidence>
<dbReference type="InterPro" id="IPR016181">
    <property type="entry name" value="Acyl_CoA_acyltransferase"/>
</dbReference>
<feature type="region of interest" description="Disordered" evidence="1">
    <location>
        <begin position="1"/>
        <end position="28"/>
    </location>
</feature>
<comment type="caution">
    <text evidence="2">The sequence shown here is derived from an EMBL/GenBank/DDBJ whole genome shotgun (WGS) entry which is preliminary data.</text>
</comment>
<dbReference type="Proteomes" id="UP000568050">
    <property type="component" value="Unassembled WGS sequence"/>
</dbReference>
<dbReference type="SUPFAM" id="SSF55729">
    <property type="entry name" value="Acyl-CoA N-acyltransferases (Nat)"/>
    <property type="match status" value="2"/>
</dbReference>
<dbReference type="RefSeq" id="WP_183377053.1">
    <property type="nucleotide sequence ID" value="NZ_CBCSFZ010000039.1"/>
</dbReference>
<keyword evidence="3" id="KW-1185">Reference proteome</keyword>
<protein>
    <submittedName>
        <fullName evidence="2">Uncharacterized protein</fullName>
    </submittedName>
</protein>
<evidence type="ECO:0000313" key="2">
    <source>
        <dbReference type="EMBL" id="MBB3023709.1"/>
    </source>
</evidence>
<proteinExistence type="predicted"/>
<sequence>MSQMNDSGGAAPSVTPPINEPGLPTGATVRPATDADVHAVADAFPDMQPDRWRGGDNRRSFAALADGHVVGHCRGIDNVFHPGTRTLVFEIDDAHRGTDLEDLLLAAQIAVSTVPLTVKLTRDTPAMTALSARRRGFAYQLCPPWAYVVGPEMRAWAARHIAAHRAPTAGDSQALAQLEAEHYAAQHAAWNPSAPIDTMLDAFADDHDPDAPGYDRDRSVVIERDGRVVAAALVWPGSNAVPDLDLTGEAEEGGREVTLLSNPYDSPAAWRDKAACIAAVVERSADGDRLLIDSHATQRGEIALMGNVPGLDPAHDDEWTALVAIPAGTGANAQVRPLPADALPADLSAAGLTWARPLLT</sequence>
<reference evidence="2 3" key="1">
    <citation type="submission" date="2020-08" db="EMBL/GenBank/DDBJ databases">
        <title>Sequencing the genomes of 1000 actinobacteria strains.</title>
        <authorList>
            <person name="Klenk H.-P."/>
        </authorList>
    </citation>
    <scope>NUCLEOTIDE SEQUENCE [LARGE SCALE GENOMIC DNA]</scope>
    <source>
        <strain evidence="2 3">DSM 23040</strain>
    </source>
</reference>